<evidence type="ECO:0000313" key="3">
    <source>
        <dbReference type="Proteomes" id="UP000221165"/>
    </source>
</evidence>
<dbReference type="GeneID" id="94424639"/>
<evidence type="ECO:0000313" key="2">
    <source>
        <dbReference type="EMBL" id="PHJ24927.1"/>
    </source>
</evidence>
<feature type="compositionally biased region" description="Basic and acidic residues" evidence="1">
    <location>
        <begin position="21"/>
        <end position="48"/>
    </location>
</feature>
<feature type="compositionally biased region" description="Basic and acidic residues" evidence="1">
    <location>
        <begin position="190"/>
        <end position="206"/>
    </location>
</feature>
<dbReference type="GO" id="GO:0032259">
    <property type="term" value="P:methylation"/>
    <property type="evidence" value="ECO:0007669"/>
    <property type="project" value="UniProtKB-KW"/>
</dbReference>
<comment type="caution">
    <text evidence="2">The sequence shown here is derived from an EMBL/GenBank/DDBJ whole genome shotgun (WGS) entry which is preliminary data.</text>
</comment>
<dbReference type="EMBL" id="MIGC01000481">
    <property type="protein sequence ID" value="PHJ24927.1"/>
    <property type="molecule type" value="Genomic_DNA"/>
</dbReference>
<name>A0A2C6L9I5_9APIC</name>
<dbReference type="Proteomes" id="UP000221165">
    <property type="component" value="Unassembled WGS sequence"/>
</dbReference>
<evidence type="ECO:0000256" key="1">
    <source>
        <dbReference type="SAM" id="MobiDB-lite"/>
    </source>
</evidence>
<reference evidence="2 3" key="1">
    <citation type="journal article" date="2017" name="Int. J. Parasitol.">
        <title>The genome of the protozoan parasite Cystoisospora suis and a reverse vaccinology approach to identify vaccine candidates.</title>
        <authorList>
            <person name="Palmieri N."/>
            <person name="Shrestha A."/>
            <person name="Ruttkowski B."/>
            <person name="Beck T."/>
            <person name="Vogl C."/>
            <person name="Tomley F."/>
            <person name="Blake D.P."/>
            <person name="Joachim A."/>
        </authorList>
    </citation>
    <scope>NUCLEOTIDE SEQUENCE [LARGE SCALE GENOMIC DNA]</scope>
    <source>
        <strain evidence="2 3">Wien I</strain>
    </source>
</reference>
<keyword evidence="2" id="KW-0489">Methyltransferase</keyword>
<keyword evidence="2" id="KW-0808">Transferase</keyword>
<dbReference type="RefSeq" id="XP_067926599.1">
    <property type="nucleotide sequence ID" value="XM_068061428.1"/>
</dbReference>
<sequence>MSVPFDNEDDTDKEENEEDEASHLLSDDRTNTKNEEKKKEKDHNRESDLNPCSFCIDGENKIRTEGKKIPLESSSSSWEDSSCEKKEKKASLLLGGKDGIRFDMCRLLLPKQYSQVLEILEKYHITVVFLYLVPRHTKRMQTLLTFLLHHWGVKVVSLRFRVPFTQERLQDLQLTECLASHSSPSSFPVDQKERRMKNGHDEKEEE</sequence>
<proteinExistence type="predicted"/>
<dbReference type="VEuPathDB" id="ToxoDB:CSUI_001222"/>
<feature type="region of interest" description="Disordered" evidence="1">
    <location>
        <begin position="1"/>
        <end position="55"/>
    </location>
</feature>
<protein>
    <submittedName>
        <fullName evidence="2">Methyltransferase domain protein</fullName>
    </submittedName>
</protein>
<feature type="non-terminal residue" evidence="2">
    <location>
        <position position="206"/>
    </location>
</feature>
<dbReference type="AlphaFoldDB" id="A0A2C6L9I5"/>
<feature type="region of interest" description="Disordered" evidence="1">
    <location>
        <begin position="180"/>
        <end position="206"/>
    </location>
</feature>
<organism evidence="2 3">
    <name type="scientific">Cystoisospora suis</name>
    <dbReference type="NCBI Taxonomy" id="483139"/>
    <lineage>
        <taxon>Eukaryota</taxon>
        <taxon>Sar</taxon>
        <taxon>Alveolata</taxon>
        <taxon>Apicomplexa</taxon>
        <taxon>Conoidasida</taxon>
        <taxon>Coccidia</taxon>
        <taxon>Eucoccidiorida</taxon>
        <taxon>Eimeriorina</taxon>
        <taxon>Sarcocystidae</taxon>
        <taxon>Cystoisospora</taxon>
    </lineage>
</organism>
<feature type="compositionally biased region" description="Acidic residues" evidence="1">
    <location>
        <begin position="1"/>
        <end position="20"/>
    </location>
</feature>
<accession>A0A2C6L9I5</accession>
<dbReference type="GO" id="GO:0008168">
    <property type="term" value="F:methyltransferase activity"/>
    <property type="evidence" value="ECO:0007669"/>
    <property type="project" value="UniProtKB-KW"/>
</dbReference>
<gene>
    <name evidence="2" type="ORF">CSUI_001222</name>
</gene>
<keyword evidence="3" id="KW-1185">Reference proteome</keyword>